<dbReference type="GO" id="GO:0030170">
    <property type="term" value="F:pyridoxal phosphate binding"/>
    <property type="evidence" value="ECO:0007669"/>
    <property type="project" value="InterPro"/>
</dbReference>
<dbReference type="Gene3D" id="3.90.1150.10">
    <property type="entry name" value="Aspartate Aminotransferase, domain 1"/>
    <property type="match status" value="1"/>
</dbReference>
<evidence type="ECO:0000256" key="4">
    <source>
        <dbReference type="ARBA" id="ARBA00022898"/>
    </source>
</evidence>
<evidence type="ECO:0000256" key="1">
    <source>
        <dbReference type="ARBA" id="ARBA00001933"/>
    </source>
</evidence>
<evidence type="ECO:0000259" key="6">
    <source>
        <dbReference type="Pfam" id="PF00155"/>
    </source>
</evidence>
<dbReference type="Proteomes" id="UP000244090">
    <property type="component" value="Unassembled WGS sequence"/>
</dbReference>
<dbReference type="Pfam" id="PF00155">
    <property type="entry name" value="Aminotran_1_2"/>
    <property type="match status" value="1"/>
</dbReference>
<proteinExistence type="predicted"/>
<dbReference type="CDD" id="cd00609">
    <property type="entry name" value="AAT_like"/>
    <property type="match status" value="1"/>
</dbReference>
<sequence length="424" mass="47755">MTNKSLNKLEEDVMGFLNEVQLNFPEAISMASGRPEESFFDLQNLQEYINTFVNFRSKETNVSTEAFLRSLGQYNRTKGIINDIVAKYLKNDYQIDCSPADIVVNVGSQESMVLSLLSLMNRDEDVFCVEDPSYVGISHFALINGYETAPIAVDAEGINLEALEKTIEATKQKEKCVKAVYVIPDFQNPTGIRTPIEKRKKLLQMAATHNFMIIEDNAYGDFVFEDVAYPTLKSLDTEGNVIYLHSFSKSLHPSLRMGVMVADKVFEDGTKLSDIIAKIKGYTTVNSPAIPQAILAGVLLKNNYSLQKYNEEKCRNVRQKRDSVLASLTKYINASKETKLQSVTWNVPEGGYFLTLTLPFKITKEDVTACAKNYHVIFTPMSFFHLSKGGENQIRIAYSYVKINQIETAIENLVHFLATKITNT</sequence>
<dbReference type="AlphaFoldDB" id="A0A2T6C4B3"/>
<dbReference type="InterPro" id="IPR050859">
    <property type="entry name" value="Class-I_PLP-dep_aminotransf"/>
</dbReference>
<dbReference type="Gene3D" id="3.40.640.10">
    <property type="entry name" value="Type I PLP-dependent aspartate aminotransferase-like (Major domain)"/>
    <property type="match status" value="1"/>
</dbReference>
<dbReference type="InterPro" id="IPR004839">
    <property type="entry name" value="Aminotransferase_I/II_large"/>
</dbReference>
<comment type="caution">
    <text evidence="7">The sequence shown here is derived from an EMBL/GenBank/DDBJ whole genome shotgun (WGS) entry which is preliminary data.</text>
</comment>
<dbReference type="OrthoDB" id="594134at2"/>
<comment type="cofactor">
    <cofactor evidence="1">
        <name>pyridoxal 5'-phosphate</name>
        <dbReference type="ChEBI" id="CHEBI:597326"/>
    </cofactor>
</comment>
<keyword evidence="5" id="KW-0175">Coiled coil</keyword>
<keyword evidence="2" id="KW-0032">Aminotransferase</keyword>
<accession>A0A2T6C4B3</accession>
<dbReference type="InterPro" id="IPR015424">
    <property type="entry name" value="PyrdxlP-dep_Trfase"/>
</dbReference>
<dbReference type="RefSeq" id="WP_108114102.1">
    <property type="nucleotide sequence ID" value="NZ_QBKT01000002.1"/>
</dbReference>
<reference evidence="7 8" key="1">
    <citation type="submission" date="2018-04" db="EMBL/GenBank/DDBJ databases">
        <title>Genomic Encyclopedia of Archaeal and Bacterial Type Strains, Phase II (KMG-II): from individual species to whole genera.</title>
        <authorList>
            <person name="Goeker M."/>
        </authorList>
    </citation>
    <scope>NUCLEOTIDE SEQUENCE [LARGE SCALE GENOMIC DNA]</scope>
    <source>
        <strain evidence="7 8">DSM 25731</strain>
    </source>
</reference>
<evidence type="ECO:0000256" key="5">
    <source>
        <dbReference type="SAM" id="Coils"/>
    </source>
</evidence>
<evidence type="ECO:0000313" key="8">
    <source>
        <dbReference type="Proteomes" id="UP000244090"/>
    </source>
</evidence>
<keyword evidence="3" id="KW-0808">Transferase</keyword>
<dbReference type="InterPro" id="IPR015421">
    <property type="entry name" value="PyrdxlP-dep_Trfase_major"/>
</dbReference>
<dbReference type="InterPro" id="IPR015422">
    <property type="entry name" value="PyrdxlP-dep_Trfase_small"/>
</dbReference>
<dbReference type="EMBL" id="QBKT01000002">
    <property type="protein sequence ID" value="PTX63148.1"/>
    <property type="molecule type" value="Genomic_DNA"/>
</dbReference>
<feature type="domain" description="Aminotransferase class I/classII large" evidence="6">
    <location>
        <begin position="85"/>
        <end position="412"/>
    </location>
</feature>
<dbReference type="PANTHER" id="PTHR42790:SF19">
    <property type="entry name" value="KYNURENINE_ALPHA-AMINOADIPATE AMINOTRANSFERASE, MITOCHONDRIAL"/>
    <property type="match status" value="1"/>
</dbReference>
<evidence type="ECO:0000313" key="7">
    <source>
        <dbReference type="EMBL" id="PTX63148.1"/>
    </source>
</evidence>
<protein>
    <submittedName>
        <fullName evidence="7">(S)-3,5-dihydroxyphenylglycine transaminase</fullName>
    </submittedName>
</protein>
<dbReference type="PANTHER" id="PTHR42790">
    <property type="entry name" value="AMINOTRANSFERASE"/>
    <property type="match status" value="1"/>
</dbReference>
<dbReference type="GO" id="GO:0008483">
    <property type="term" value="F:transaminase activity"/>
    <property type="evidence" value="ECO:0007669"/>
    <property type="project" value="UniProtKB-KW"/>
</dbReference>
<evidence type="ECO:0000256" key="2">
    <source>
        <dbReference type="ARBA" id="ARBA00022576"/>
    </source>
</evidence>
<feature type="coiled-coil region" evidence="5">
    <location>
        <begin position="153"/>
        <end position="180"/>
    </location>
</feature>
<keyword evidence="8" id="KW-1185">Reference proteome</keyword>
<evidence type="ECO:0000256" key="3">
    <source>
        <dbReference type="ARBA" id="ARBA00022679"/>
    </source>
</evidence>
<dbReference type="SUPFAM" id="SSF53383">
    <property type="entry name" value="PLP-dependent transferases"/>
    <property type="match status" value="1"/>
</dbReference>
<organism evidence="7 8">
    <name type="scientific">Kordia periserrulae</name>
    <dbReference type="NCBI Taxonomy" id="701523"/>
    <lineage>
        <taxon>Bacteria</taxon>
        <taxon>Pseudomonadati</taxon>
        <taxon>Bacteroidota</taxon>
        <taxon>Flavobacteriia</taxon>
        <taxon>Flavobacteriales</taxon>
        <taxon>Flavobacteriaceae</taxon>
        <taxon>Kordia</taxon>
    </lineage>
</organism>
<name>A0A2T6C4B3_9FLAO</name>
<dbReference type="GO" id="GO:1901605">
    <property type="term" value="P:alpha-amino acid metabolic process"/>
    <property type="evidence" value="ECO:0007669"/>
    <property type="project" value="TreeGrafter"/>
</dbReference>
<keyword evidence="4" id="KW-0663">Pyridoxal phosphate</keyword>
<gene>
    <name evidence="7" type="ORF">C8N46_102551</name>
</gene>